<evidence type="ECO:0000256" key="4">
    <source>
        <dbReference type="ARBA" id="ARBA00022989"/>
    </source>
</evidence>
<feature type="region of interest" description="Disordered" evidence="7">
    <location>
        <begin position="768"/>
        <end position="792"/>
    </location>
</feature>
<dbReference type="InterPro" id="IPR003439">
    <property type="entry name" value="ABC_transporter-like_ATP-bd"/>
</dbReference>
<gene>
    <name evidence="10" type="ORF">AV274_5619</name>
</gene>
<dbReference type="Proteomes" id="UP000078348">
    <property type="component" value="Unassembled WGS sequence"/>
</dbReference>
<feature type="region of interest" description="Disordered" evidence="7">
    <location>
        <begin position="1067"/>
        <end position="1114"/>
    </location>
</feature>
<sequence>MTVKSVFLNDYGDYAAIDTDALQDKYDAWYESVGSQASAACKNRTKELLCSDYFPPCHSADDYAVFPCRENCLLYKDICQSAASPLICPTDGPDPQSSASEGVYPLSNNALWSCFHSDGSIEPSHCLHTPFACGNNPYHPECTHCICRNGYSGKECNACTTSVQCTHSQDRNQTCYTDPAFVFFHDDPSAFNQSRTIACHSKSSGFLETAIGEHSVFLDRRDDLLHISVLSHSDEETPELVSCDYEDCSVLPSLQCSPYLRTLNPCLLCRRGVCSFHSSLPNPFGDVLRYLDAPAVVGCDDGKCVWEQLSVFRQEMECDAGLCVDDVTHLNAWLSYVILLAFILLLFVLLAIVVLAPNKKGVVTPVTKEVQKTMSYARMSTHLLSPLMEFNEENHSSFLGSYSAFKPCEYVWYDVQVTMPDGTCIVNSRIGSVNNTTGLYAIVGPMGTHTRHLLMALCGLSDPGNRVTGTFYLNGSLLSLEDLLRTTSYVSNCDDICPDLTVRETLENAFRLTQPPWTYDMFVRLRHSSPIDTESKIDNCLSDLKLVQFQHSRVRTLRKDQAMILRIAVEVLTKSSVIVLEEPFLTFTPSMTMNVLNYLKQAQKAGVILLLMFHQPRSLVLKCIQNVILMGLQANIIYNGRIGRAQQYFSQFAITNRHEFSDSDYLLDVVSSANEIQMGNMISTYRNSERQPPFTPLTPSNKLLLLNIRHIRRESTLNFRKTQSMTVARVNATPAATDPPVKAFIPKRVSSSLLLPKPRFSTNLNVIDDAKKQTPSEDLEKNETNLSSSRMPQIGSFSHTQGIPVSDDSLSSLYTVYAGNGDAPTLRPNVHSSLNTRSSPAGSFSHPVPSNQSMTSRLQENEWQVPFKTRLLILVNRIVRCMRRDHNYFYFHLLSACVVGVSVGLSFFRLQDDLKGLNDRFSVLMLSVFFFALQGVSGRIWYRKDDSVFTRDARCGYVSSLEYFGVVTALDRVLLRCVPSILYTVIVVLLSGLCKSNGVFDFGKTVQFCLKGVDGVMSLGVMVLLLVLYLLVCDWFLWQSLQRAITASSVTVYQCVGKVVEEVESTSSDIKIESDDENGESGEMEDGNVMSTKSYKRRERVDTDEMEGNAGLEI</sequence>
<keyword evidence="2" id="KW-0813">Transport</keyword>
<dbReference type="PANTHER" id="PTHR48041">
    <property type="entry name" value="ABC TRANSPORTER G FAMILY MEMBER 28"/>
    <property type="match status" value="1"/>
</dbReference>
<feature type="transmembrane region" description="Helical" evidence="8">
    <location>
        <begin position="1016"/>
        <end position="1038"/>
    </location>
</feature>
<dbReference type="OrthoDB" id="66620at2759"/>
<dbReference type="GO" id="GO:0140359">
    <property type="term" value="F:ABC-type transporter activity"/>
    <property type="evidence" value="ECO:0007669"/>
    <property type="project" value="InterPro"/>
</dbReference>
<feature type="transmembrane region" description="Helical" evidence="8">
    <location>
        <begin position="333"/>
        <end position="356"/>
    </location>
</feature>
<feature type="compositionally biased region" description="Acidic residues" evidence="7">
    <location>
        <begin position="1074"/>
        <end position="1086"/>
    </location>
</feature>
<dbReference type="Gene3D" id="3.40.50.300">
    <property type="entry name" value="P-loop containing nucleotide triphosphate hydrolases"/>
    <property type="match status" value="1"/>
</dbReference>
<feature type="transmembrane region" description="Helical" evidence="8">
    <location>
        <begin position="921"/>
        <end position="942"/>
    </location>
</feature>
<evidence type="ECO:0000313" key="11">
    <source>
        <dbReference type="Proteomes" id="UP000078348"/>
    </source>
</evidence>
<evidence type="ECO:0000259" key="9">
    <source>
        <dbReference type="PROSITE" id="PS50038"/>
    </source>
</evidence>
<proteinExistence type="predicted"/>
<organism evidence="10 11">
    <name type="scientific">Blastocystis sp. subtype 1 (strain ATCC 50177 / NandII)</name>
    <dbReference type="NCBI Taxonomy" id="478820"/>
    <lineage>
        <taxon>Eukaryota</taxon>
        <taxon>Sar</taxon>
        <taxon>Stramenopiles</taxon>
        <taxon>Bigyra</taxon>
        <taxon>Opalozoa</taxon>
        <taxon>Opalinata</taxon>
        <taxon>Blastocystidae</taxon>
        <taxon>Blastocystis</taxon>
    </lineage>
</organism>
<comment type="subcellular location">
    <subcellularLocation>
        <location evidence="1">Membrane</location>
        <topology evidence="1">Multi-pass membrane protein</topology>
    </subcellularLocation>
</comment>
<dbReference type="GO" id="GO:0016887">
    <property type="term" value="F:ATP hydrolysis activity"/>
    <property type="evidence" value="ECO:0007669"/>
    <property type="project" value="InterPro"/>
</dbReference>
<dbReference type="EMBL" id="LXWW01000523">
    <property type="protein sequence ID" value="OAO12704.1"/>
    <property type="molecule type" value="Genomic_DNA"/>
</dbReference>
<dbReference type="InterPro" id="IPR013525">
    <property type="entry name" value="ABC2_TM"/>
</dbReference>
<keyword evidence="5 8" id="KW-0472">Membrane</keyword>
<feature type="domain" description="FZ" evidence="9">
    <location>
        <begin position="28"/>
        <end position="80"/>
    </location>
</feature>
<feature type="transmembrane region" description="Helical" evidence="8">
    <location>
        <begin position="888"/>
        <end position="909"/>
    </location>
</feature>
<keyword evidence="11" id="KW-1185">Reference proteome</keyword>
<keyword evidence="4 8" id="KW-1133">Transmembrane helix</keyword>
<evidence type="ECO:0000256" key="5">
    <source>
        <dbReference type="ARBA" id="ARBA00023136"/>
    </source>
</evidence>
<evidence type="ECO:0000256" key="8">
    <source>
        <dbReference type="SAM" id="Phobius"/>
    </source>
</evidence>
<dbReference type="InterPro" id="IPR050352">
    <property type="entry name" value="ABCG_transporters"/>
</dbReference>
<keyword evidence="6" id="KW-1015">Disulfide bond</keyword>
<keyword evidence="3 8" id="KW-0812">Transmembrane</keyword>
<evidence type="ECO:0000256" key="6">
    <source>
        <dbReference type="ARBA" id="ARBA00023157"/>
    </source>
</evidence>
<dbReference type="Pfam" id="PF00005">
    <property type="entry name" value="ABC_tran"/>
    <property type="match status" value="1"/>
</dbReference>
<dbReference type="Pfam" id="PF01061">
    <property type="entry name" value="ABC2_membrane"/>
    <property type="match status" value="1"/>
</dbReference>
<dbReference type="SUPFAM" id="SSF63501">
    <property type="entry name" value="Frizzled cysteine-rich domain"/>
    <property type="match status" value="1"/>
</dbReference>
<dbReference type="STRING" id="478820.A0A196S9N5"/>
<evidence type="ECO:0000256" key="2">
    <source>
        <dbReference type="ARBA" id="ARBA00022448"/>
    </source>
</evidence>
<evidence type="ECO:0000256" key="7">
    <source>
        <dbReference type="SAM" id="MobiDB-lite"/>
    </source>
</evidence>
<dbReference type="InterPro" id="IPR020067">
    <property type="entry name" value="Frizzled_dom"/>
</dbReference>
<feature type="transmembrane region" description="Helical" evidence="8">
    <location>
        <begin position="973"/>
        <end position="993"/>
    </location>
</feature>
<accession>A0A196S9N5</accession>
<dbReference type="AlphaFoldDB" id="A0A196S9N5"/>
<reference evidence="10 11" key="1">
    <citation type="submission" date="2016-05" db="EMBL/GenBank/DDBJ databases">
        <title>Nuclear genome of Blastocystis sp. subtype 1 NandII.</title>
        <authorList>
            <person name="Gentekaki E."/>
            <person name="Curtis B."/>
            <person name="Stairs C."/>
            <person name="Eme L."/>
            <person name="Herman E."/>
            <person name="Klimes V."/>
            <person name="Arias M.C."/>
            <person name="Elias M."/>
            <person name="Hilliou F."/>
            <person name="Klute M."/>
            <person name="Malik S.-B."/>
            <person name="Pightling A."/>
            <person name="Rachubinski R."/>
            <person name="Salas D."/>
            <person name="Schlacht A."/>
            <person name="Suga H."/>
            <person name="Archibald J."/>
            <person name="Ball S.G."/>
            <person name="Clark G."/>
            <person name="Dacks J."/>
            <person name="Van Der Giezen M."/>
            <person name="Tsaousis A."/>
            <person name="Roger A."/>
        </authorList>
    </citation>
    <scope>NUCLEOTIDE SEQUENCE [LARGE SCALE GENOMIC DNA]</scope>
    <source>
        <strain evidence="11">ATCC 50177 / NandII</strain>
    </source>
</reference>
<name>A0A196S9N5_BLAHN</name>
<dbReference type="PROSITE" id="PS50038">
    <property type="entry name" value="FZ"/>
    <property type="match status" value="1"/>
</dbReference>
<protein>
    <submittedName>
        <fullName evidence="10">ABC transporter (Adp1)</fullName>
    </submittedName>
</protein>
<dbReference type="InterPro" id="IPR036790">
    <property type="entry name" value="Frizzled_dom_sf"/>
</dbReference>
<dbReference type="SUPFAM" id="SSF52540">
    <property type="entry name" value="P-loop containing nucleoside triphosphate hydrolases"/>
    <property type="match status" value="1"/>
</dbReference>
<dbReference type="GO" id="GO:0016020">
    <property type="term" value="C:membrane"/>
    <property type="evidence" value="ECO:0007669"/>
    <property type="project" value="UniProtKB-SubCell"/>
</dbReference>
<evidence type="ECO:0000256" key="3">
    <source>
        <dbReference type="ARBA" id="ARBA00022692"/>
    </source>
</evidence>
<dbReference type="PANTHER" id="PTHR48041:SF139">
    <property type="entry name" value="PROTEIN SCARLET"/>
    <property type="match status" value="1"/>
</dbReference>
<dbReference type="InterPro" id="IPR027417">
    <property type="entry name" value="P-loop_NTPase"/>
</dbReference>
<dbReference type="GO" id="GO:0005524">
    <property type="term" value="F:ATP binding"/>
    <property type="evidence" value="ECO:0007669"/>
    <property type="project" value="InterPro"/>
</dbReference>
<evidence type="ECO:0000313" key="10">
    <source>
        <dbReference type="EMBL" id="OAO12704.1"/>
    </source>
</evidence>
<evidence type="ECO:0000256" key="1">
    <source>
        <dbReference type="ARBA" id="ARBA00004141"/>
    </source>
</evidence>
<dbReference type="Gene3D" id="1.10.2000.10">
    <property type="entry name" value="Frizzled cysteine-rich domain"/>
    <property type="match status" value="1"/>
</dbReference>
<comment type="caution">
    <text evidence="10">The sequence shown here is derived from an EMBL/GenBank/DDBJ whole genome shotgun (WGS) entry which is preliminary data.</text>
</comment>
<feature type="compositionally biased region" description="Basic and acidic residues" evidence="7">
    <location>
        <begin position="768"/>
        <end position="783"/>
    </location>
</feature>